<proteinExistence type="inferred from homology"/>
<dbReference type="PIRSF" id="PIRSF039102">
    <property type="entry name" value="Ddl/VanB"/>
    <property type="match status" value="1"/>
</dbReference>
<evidence type="ECO:0000256" key="3">
    <source>
        <dbReference type="ARBA" id="ARBA00022490"/>
    </source>
</evidence>
<evidence type="ECO:0000256" key="11">
    <source>
        <dbReference type="PIRSR" id="PIRSR039102-1"/>
    </source>
</evidence>
<keyword evidence="7 10" id="KW-0133">Cell shape</keyword>
<feature type="binding site" evidence="12">
    <location>
        <position position="271"/>
    </location>
    <ligand>
        <name>Mg(2+)</name>
        <dbReference type="ChEBI" id="CHEBI:18420"/>
        <label>2</label>
    </ligand>
</feature>
<dbReference type="EMBL" id="SGBC01000002">
    <property type="protein sequence ID" value="RZD16496.1"/>
    <property type="molecule type" value="Genomic_DNA"/>
</dbReference>
<dbReference type="SUPFAM" id="SSF56059">
    <property type="entry name" value="Glutathione synthetase ATP-binding domain-like"/>
    <property type="match status" value="1"/>
</dbReference>
<comment type="cofactor">
    <cofactor evidence="12">
        <name>Mg(2+)</name>
        <dbReference type="ChEBI" id="CHEBI:18420"/>
    </cofactor>
    <cofactor evidence="12">
        <name>Mn(2+)</name>
        <dbReference type="ChEBI" id="CHEBI:29035"/>
    </cofactor>
    <text evidence="12">Binds 2 magnesium or manganese ions per subunit.</text>
</comment>
<evidence type="ECO:0000256" key="8">
    <source>
        <dbReference type="ARBA" id="ARBA00022984"/>
    </source>
</evidence>
<dbReference type="InterPro" id="IPR000291">
    <property type="entry name" value="D-Ala_lig_Van_CS"/>
</dbReference>
<dbReference type="GO" id="GO:0008360">
    <property type="term" value="P:regulation of cell shape"/>
    <property type="evidence" value="ECO:0007669"/>
    <property type="project" value="UniProtKB-KW"/>
</dbReference>
<accession>A0A519BGU8</accession>
<dbReference type="Gene3D" id="3.30.470.20">
    <property type="entry name" value="ATP-grasp fold, B domain"/>
    <property type="match status" value="1"/>
</dbReference>
<comment type="subcellular location">
    <subcellularLocation>
        <location evidence="1 10">Cytoplasm</location>
    </subcellularLocation>
</comment>
<dbReference type="NCBIfam" id="NF002378">
    <property type="entry name" value="PRK01372.1"/>
    <property type="match status" value="1"/>
</dbReference>
<evidence type="ECO:0000256" key="12">
    <source>
        <dbReference type="PIRSR" id="PIRSR039102-3"/>
    </source>
</evidence>
<feature type="binding site" evidence="12">
    <location>
        <position position="256"/>
    </location>
    <ligand>
        <name>Mg(2+)</name>
        <dbReference type="ChEBI" id="CHEBI:18420"/>
        <label>1</label>
    </ligand>
</feature>
<dbReference type="UniPathway" id="UPA00219"/>
<keyword evidence="4 10" id="KW-0436">Ligase</keyword>
<feature type="active site" evidence="11">
    <location>
        <position position="20"/>
    </location>
</feature>
<keyword evidence="8 10" id="KW-0573">Peptidoglycan synthesis</keyword>
<dbReference type="GO" id="GO:0071555">
    <property type="term" value="P:cell wall organization"/>
    <property type="evidence" value="ECO:0007669"/>
    <property type="project" value="UniProtKB-KW"/>
</dbReference>
<dbReference type="SUPFAM" id="SSF52440">
    <property type="entry name" value="PreATP-grasp domain"/>
    <property type="match status" value="1"/>
</dbReference>
<comment type="catalytic activity">
    <reaction evidence="10">
        <text>2 D-alanine + ATP = D-alanyl-D-alanine + ADP + phosphate + H(+)</text>
        <dbReference type="Rhea" id="RHEA:11224"/>
        <dbReference type="ChEBI" id="CHEBI:15378"/>
        <dbReference type="ChEBI" id="CHEBI:30616"/>
        <dbReference type="ChEBI" id="CHEBI:43474"/>
        <dbReference type="ChEBI" id="CHEBI:57416"/>
        <dbReference type="ChEBI" id="CHEBI:57822"/>
        <dbReference type="ChEBI" id="CHEBI:456216"/>
        <dbReference type="EC" id="6.3.2.4"/>
    </reaction>
</comment>
<dbReference type="Pfam" id="PF07478">
    <property type="entry name" value="Dala_Dala_lig_C"/>
    <property type="match status" value="1"/>
</dbReference>
<dbReference type="Pfam" id="PF01820">
    <property type="entry name" value="Dala_Dala_lig_N"/>
    <property type="match status" value="1"/>
</dbReference>
<dbReference type="EC" id="6.3.2.4" evidence="10"/>
<protein>
    <recommendedName>
        <fullName evidence="10">D-alanine--D-alanine ligase</fullName>
        <ecNumber evidence="10">6.3.2.4</ecNumber>
    </recommendedName>
    <alternativeName>
        <fullName evidence="10">D-Ala-D-Ala ligase</fullName>
    </alternativeName>
    <alternativeName>
        <fullName evidence="10">D-alanylalanine synthetase</fullName>
    </alternativeName>
</protein>
<keyword evidence="5 13" id="KW-0547">Nucleotide-binding</keyword>
<sequence length="306" mass="33689">MREKIKNLKIGVLAGGSSAEREISLKTGKAVEDSLAGMGYNVIKFDLDENFFDELKKIDICFNALHGTFGEDGKVQGVLELLKIPYTGSDVEASAIAMDKIKSKIIFKYYGLDVPDFFSVKKGETKEQIKNKMQNLPFPYFIKPNAQGSSVGASIAYSVSELYSALEDAFQYDDEVIVEEYIAGREIQFAVFSGKPVGCVEIKPNDSFYSYSAKYTKGKTQYILEPDLTEEEYQACEYASVSAHASLGCRGVTRTDIILSDSGKANVLEINTLPGLTEFSLVPMIAQKKGIKFGALIEDIIEDALT</sequence>
<dbReference type="GO" id="GO:0008716">
    <property type="term" value="F:D-alanine-D-alanine ligase activity"/>
    <property type="evidence" value="ECO:0007669"/>
    <property type="project" value="UniProtKB-UniRule"/>
</dbReference>
<dbReference type="PROSITE" id="PS50975">
    <property type="entry name" value="ATP_GRASP"/>
    <property type="match status" value="1"/>
</dbReference>
<keyword evidence="12" id="KW-0464">Manganese</keyword>
<evidence type="ECO:0000256" key="5">
    <source>
        <dbReference type="ARBA" id="ARBA00022741"/>
    </source>
</evidence>
<feature type="binding site" evidence="12">
    <location>
        <position position="269"/>
    </location>
    <ligand>
        <name>Mg(2+)</name>
        <dbReference type="ChEBI" id="CHEBI:18420"/>
        <label>1</label>
    </ligand>
</feature>
<evidence type="ECO:0000313" key="16">
    <source>
        <dbReference type="Proteomes" id="UP000316562"/>
    </source>
</evidence>
<dbReference type="InterPro" id="IPR005905">
    <property type="entry name" value="D_ala_D_ala"/>
</dbReference>
<dbReference type="GO" id="GO:0005737">
    <property type="term" value="C:cytoplasm"/>
    <property type="evidence" value="ECO:0007669"/>
    <property type="project" value="UniProtKB-SubCell"/>
</dbReference>
<comment type="similarity">
    <text evidence="2 10">Belongs to the D-alanine--D-alanine ligase family.</text>
</comment>
<keyword evidence="9 10" id="KW-0961">Cell wall biogenesis/degradation</keyword>
<comment type="function">
    <text evidence="10">Cell wall formation.</text>
</comment>
<gene>
    <name evidence="10" type="primary">ddl</name>
    <name evidence="15" type="ORF">EVJ46_05620</name>
</gene>
<dbReference type="InterPro" id="IPR011127">
    <property type="entry name" value="Dala_Dala_lig_N"/>
</dbReference>
<dbReference type="NCBIfam" id="TIGR01205">
    <property type="entry name" value="D_ala_D_alaTIGR"/>
    <property type="match status" value="1"/>
</dbReference>
<evidence type="ECO:0000259" key="14">
    <source>
        <dbReference type="PROSITE" id="PS50975"/>
    </source>
</evidence>
<organism evidence="15 16">
    <name type="scientific">Acididesulfobacter guangdongensis</name>
    <dbReference type="NCBI Taxonomy" id="2597225"/>
    <lineage>
        <taxon>Bacteria</taxon>
        <taxon>Deltaproteobacteria</taxon>
        <taxon>Candidatus Acidulodesulfobacterales</taxon>
        <taxon>Candidatus Acididesulfobacter</taxon>
    </lineage>
</organism>
<feature type="binding site" evidence="12">
    <location>
        <position position="269"/>
    </location>
    <ligand>
        <name>Mg(2+)</name>
        <dbReference type="ChEBI" id="CHEBI:18420"/>
        <label>2</label>
    </ligand>
</feature>
<keyword evidence="12" id="KW-0479">Metal-binding</keyword>
<dbReference type="PROSITE" id="PS00844">
    <property type="entry name" value="DALA_DALA_LIGASE_2"/>
    <property type="match status" value="1"/>
</dbReference>
<dbReference type="InterPro" id="IPR016185">
    <property type="entry name" value="PreATP-grasp_dom_sf"/>
</dbReference>
<feature type="domain" description="ATP-grasp" evidence="14">
    <location>
        <begin position="104"/>
        <end position="302"/>
    </location>
</feature>
<evidence type="ECO:0000256" key="2">
    <source>
        <dbReference type="ARBA" id="ARBA00010871"/>
    </source>
</evidence>
<keyword evidence="12" id="KW-0460">Magnesium</keyword>
<keyword evidence="3 10" id="KW-0963">Cytoplasm</keyword>
<feature type="active site" evidence="11">
    <location>
        <position position="149"/>
    </location>
</feature>
<evidence type="ECO:0000256" key="10">
    <source>
        <dbReference type="HAMAP-Rule" id="MF_00047"/>
    </source>
</evidence>
<dbReference type="PROSITE" id="PS00843">
    <property type="entry name" value="DALA_DALA_LIGASE_1"/>
    <property type="match status" value="1"/>
</dbReference>
<dbReference type="Gene3D" id="3.40.50.20">
    <property type="match status" value="1"/>
</dbReference>
<dbReference type="InterPro" id="IPR013815">
    <property type="entry name" value="ATP_grasp_subdomain_1"/>
</dbReference>
<dbReference type="GO" id="GO:0046872">
    <property type="term" value="F:metal ion binding"/>
    <property type="evidence" value="ECO:0007669"/>
    <property type="project" value="UniProtKB-KW"/>
</dbReference>
<dbReference type="Gene3D" id="3.30.1490.20">
    <property type="entry name" value="ATP-grasp fold, A domain"/>
    <property type="match status" value="1"/>
</dbReference>
<dbReference type="GO" id="GO:0005524">
    <property type="term" value="F:ATP binding"/>
    <property type="evidence" value="ECO:0007669"/>
    <property type="project" value="UniProtKB-UniRule"/>
</dbReference>
<evidence type="ECO:0000256" key="4">
    <source>
        <dbReference type="ARBA" id="ARBA00022598"/>
    </source>
</evidence>
<dbReference type="Proteomes" id="UP000316562">
    <property type="component" value="Unassembled WGS sequence"/>
</dbReference>
<evidence type="ECO:0000313" key="15">
    <source>
        <dbReference type="EMBL" id="RZD16496.1"/>
    </source>
</evidence>
<comment type="caution">
    <text evidence="15">The sequence shown here is derived from an EMBL/GenBank/DDBJ whole genome shotgun (WGS) entry which is preliminary data.</text>
</comment>
<dbReference type="PANTHER" id="PTHR23132">
    <property type="entry name" value="D-ALANINE--D-ALANINE LIGASE"/>
    <property type="match status" value="1"/>
</dbReference>
<dbReference type="PANTHER" id="PTHR23132:SF23">
    <property type="entry name" value="D-ALANINE--D-ALANINE LIGASE B"/>
    <property type="match status" value="1"/>
</dbReference>
<dbReference type="GO" id="GO:0009252">
    <property type="term" value="P:peptidoglycan biosynthetic process"/>
    <property type="evidence" value="ECO:0007669"/>
    <property type="project" value="UniProtKB-UniRule"/>
</dbReference>
<evidence type="ECO:0000256" key="9">
    <source>
        <dbReference type="ARBA" id="ARBA00023316"/>
    </source>
</evidence>
<dbReference type="HAMAP" id="MF_00047">
    <property type="entry name" value="Dala_Dala_lig"/>
    <property type="match status" value="1"/>
</dbReference>
<dbReference type="AlphaFoldDB" id="A0A519BGU8"/>
<evidence type="ECO:0000256" key="1">
    <source>
        <dbReference type="ARBA" id="ARBA00004496"/>
    </source>
</evidence>
<feature type="active site" evidence="11">
    <location>
        <position position="280"/>
    </location>
</feature>
<dbReference type="InterPro" id="IPR011095">
    <property type="entry name" value="Dala_Dala_lig_C"/>
</dbReference>
<evidence type="ECO:0000256" key="7">
    <source>
        <dbReference type="ARBA" id="ARBA00022960"/>
    </source>
</evidence>
<evidence type="ECO:0000256" key="13">
    <source>
        <dbReference type="PROSITE-ProRule" id="PRU00409"/>
    </source>
</evidence>
<name>A0A519BGU8_ACIG2</name>
<keyword evidence="6 13" id="KW-0067">ATP-binding</keyword>
<evidence type="ECO:0000256" key="6">
    <source>
        <dbReference type="ARBA" id="ARBA00022840"/>
    </source>
</evidence>
<reference evidence="15 16" key="1">
    <citation type="journal article" date="2019" name="ISME J.">
        <title>Insights into ecological role of a new deltaproteobacterial order Candidatus Acidulodesulfobacterales by metagenomics and metatranscriptomics.</title>
        <authorList>
            <person name="Tan S."/>
            <person name="Liu J."/>
            <person name="Fang Y."/>
            <person name="Hedlund B.P."/>
            <person name="Lian Z.H."/>
            <person name="Huang L.Y."/>
            <person name="Li J.T."/>
            <person name="Huang L.N."/>
            <person name="Li W.J."/>
            <person name="Jiang H.C."/>
            <person name="Dong H.L."/>
            <person name="Shu W.S."/>
        </authorList>
    </citation>
    <scope>NUCLEOTIDE SEQUENCE [LARGE SCALE GENOMIC DNA]</scope>
    <source>
        <strain evidence="15">AP2</strain>
    </source>
</reference>
<dbReference type="InterPro" id="IPR011761">
    <property type="entry name" value="ATP-grasp"/>
</dbReference>
<comment type="pathway">
    <text evidence="10">Cell wall biogenesis; peptidoglycan biosynthesis.</text>
</comment>